<evidence type="ECO:0000313" key="2">
    <source>
        <dbReference type="Proteomes" id="UP000001471"/>
    </source>
</evidence>
<protein>
    <submittedName>
        <fullName evidence="1">Uncharacterized protein</fullName>
    </submittedName>
</protein>
<sequence length="60" mass="6691">MARAFYLYRNSALGMSLYEIDERSKGTRLEMTSDDIAPRGFVPGGFVPYEALLALENQSA</sequence>
<reference evidence="2" key="1">
    <citation type="journal article" date="2013" name="G3 (Bethesda)">
        <title>Comparative genomics of a plant-pathogenic fungus, Pyrenophora tritici-repentis, reveals transduplication and the impact of repeat elements on pathogenicity and population divergence.</title>
        <authorList>
            <person name="Manning V.A."/>
            <person name="Pandelova I."/>
            <person name="Dhillon B."/>
            <person name="Wilhelm L.J."/>
            <person name="Goodwin S.B."/>
            <person name="Berlin A.M."/>
            <person name="Figueroa M."/>
            <person name="Freitag M."/>
            <person name="Hane J.K."/>
            <person name="Henrissat B."/>
            <person name="Holman W.H."/>
            <person name="Kodira C.D."/>
            <person name="Martin J."/>
            <person name="Oliver R.P."/>
            <person name="Robbertse B."/>
            <person name="Schackwitz W."/>
            <person name="Schwartz D.C."/>
            <person name="Spatafora J.W."/>
            <person name="Turgeon B.G."/>
            <person name="Yandava C."/>
            <person name="Young S."/>
            <person name="Zhou S."/>
            <person name="Zeng Q."/>
            <person name="Grigoriev I.V."/>
            <person name="Ma L.-J."/>
            <person name="Ciuffetti L.M."/>
        </authorList>
    </citation>
    <scope>NUCLEOTIDE SEQUENCE [LARGE SCALE GENOMIC DNA]</scope>
    <source>
        <strain evidence="2">Pt-1C-BFP</strain>
    </source>
</reference>
<dbReference type="HOGENOM" id="CLU_2942871_0_0_1"/>
<gene>
    <name evidence="1" type="ORF">PTRG_10274</name>
</gene>
<dbReference type="Proteomes" id="UP000001471">
    <property type="component" value="Unassembled WGS sequence"/>
</dbReference>
<evidence type="ECO:0000313" key="1">
    <source>
        <dbReference type="EMBL" id="EDU43325.1"/>
    </source>
</evidence>
<proteinExistence type="predicted"/>
<name>B2WK85_PYRTR</name>
<organism evidence="1 2">
    <name type="scientific">Pyrenophora tritici-repentis (strain Pt-1C-BFP)</name>
    <name type="common">Wheat tan spot fungus</name>
    <name type="synonym">Drechslera tritici-repentis</name>
    <dbReference type="NCBI Taxonomy" id="426418"/>
    <lineage>
        <taxon>Eukaryota</taxon>
        <taxon>Fungi</taxon>
        <taxon>Dikarya</taxon>
        <taxon>Ascomycota</taxon>
        <taxon>Pezizomycotina</taxon>
        <taxon>Dothideomycetes</taxon>
        <taxon>Pleosporomycetidae</taxon>
        <taxon>Pleosporales</taxon>
        <taxon>Pleosporineae</taxon>
        <taxon>Pleosporaceae</taxon>
        <taxon>Pyrenophora</taxon>
    </lineage>
</organism>
<dbReference type="EMBL" id="DS231627">
    <property type="protein sequence ID" value="EDU43325.1"/>
    <property type="molecule type" value="Genomic_DNA"/>
</dbReference>
<dbReference type="AlphaFoldDB" id="B2WK85"/>
<dbReference type="InParanoid" id="B2WK85"/>
<accession>B2WK85</accession>